<evidence type="ECO:0000313" key="2">
    <source>
        <dbReference type="EMBL" id="CAA2102520.1"/>
    </source>
</evidence>
<organism evidence="2">
    <name type="scientific">Methylobacterium bullatum</name>
    <dbReference type="NCBI Taxonomy" id="570505"/>
    <lineage>
        <taxon>Bacteria</taxon>
        <taxon>Pseudomonadati</taxon>
        <taxon>Pseudomonadota</taxon>
        <taxon>Alphaproteobacteria</taxon>
        <taxon>Hyphomicrobiales</taxon>
        <taxon>Methylobacteriaceae</taxon>
        <taxon>Methylobacterium</taxon>
    </lineage>
</organism>
<dbReference type="InterPro" id="IPR028978">
    <property type="entry name" value="Chorismate_lyase_/UTRA_dom_sf"/>
</dbReference>
<evidence type="ECO:0000256" key="1">
    <source>
        <dbReference type="SAM" id="SignalP"/>
    </source>
</evidence>
<accession>A0A679IUF2</accession>
<proteinExistence type="predicted"/>
<protein>
    <submittedName>
        <fullName evidence="2">Uncharacterized protein</fullName>
    </submittedName>
</protein>
<dbReference type="Gene3D" id="3.40.1410.10">
    <property type="entry name" value="Chorismate lyase-like"/>
    <property type="match status" value="1"/>
</dbReference>
<feature type="chain" id="PRO_5025681138" evidence="1">
    <location>
        <begin position="43"/>
        <end position="257"/>
    </location>
</feature>
<dbReference type="EMBL" id="LR743504">
    <property type="protein sequence ID" value="CAA2102520.1"/>
    <property type="molecule type" value="Genomic_DNA"/>
</dbReference>
<gene>
    <name evidence="2" type="ORF">MBUL_01727</name>
</gene>
<dbReference type="AlphaFoldDB" id="A0A679IUF2"/>
<feature type="signal peptide" evidence="1">
    <location>
        <begin position="1"/>
        <end position="42"/>
    </location>
</feature>
<name>A0A679IUF2_9HYPH</name>
<keyword evidence="1" id="KW-0732">Signal</keyword>
<sequence length="257" mass="28303">MHGFVRVYRMPRNRFLIVARRGFRRCLVPLAVLLSGAGAASAQSGASWPDTYLGRVEALAVMEGLNARLLASRSATATLEGWCSEHGMATDPRLTATLLRDVDKPASEETRRRLAAGPETVLRYRRVRLACGDHVLSEADNWYVPERLNPEMNRLLETTDTPFGRAVQALGTTRQTIGADRLWQPLPPGWDQAVPPDPACAPLVIPDRLFSHRAVLFTAERVPFSEVVETYASAILDFRRAVRPPDPACGAGPPSRP</sequence>
<dbReference type="SUPFAM" id="SSF64288">
    <property type="entry name" value="Chorismate lyase-like"/>
    <property type="match status" value="1"/>
</dbReference>
<reference evidence="2" key="1">
    <citation type="submission" date="2019-12" db="EMBL/GenBank/DDBJ databases">
        <authorList>
            <person name="Cremers G."/>
        </authorList>
    </citation>
    <scope>NUCLEOTIDE SEQUENCE</scope>
    <source>
        <strain evidence="2">Mbul1</strain>
    </source>
</reference>